<protein>
    <submittedName>
        <fullName evidence="2">Rna-directed dna polymerase from mobile element jockey-like</fullName>
    </submittedName>
</protein>
<dbReference type="EMBL" id="WHWB01033936">
    <property type="protein sequence ID" value="KAJ7415561.1"/>
    <property type="molecule type" value="Genomic_DNA"/>
</dbReference>
<evidence type="ECO:0000259" key="1">
    <source>
        <dbReference type="Pfam" id="PF00078"/>
    </source>
</evidence>
<evidence type="ECO:0000313" key="2">
    <source>
        <dbReference type="EMBL" id="KAJ7415561.1"/>
    </source>
</evidence>
<dbReference type="PANTHER" id="PTHR33332">
    <property type="entry name" value="REVERSE TRANSCRIPTASE DOMAIN-CONTAINING PROTEIN"/>
    <property type="match status" value="1"/>
</dbReference>
<reference evidence="2" key="1">
    <citation type="submission" date="2019-10" db="EMBL/GenBank/DDBJ databases">
        <authorList>
            <person name="Soares A.E.R."/>
            <person name="Aleixo A."/>
            <person name="Schneider P."/>
            <person name="Miyaki C.Y."/>
            <person name="Schneider M.P."/>
            <person name="Mello C."/>
            <person name="Vasconcelos A.T.R."/>
        </authorList>
    </citation>
    <scope>NUCLEOTIDE SEQUENCE</scope>
    <source>
        <tissue evidence="2">Muscle</tissue>
    </source>
</reference>
<dbReference type="Pfam" id="PF00078">
    <property type="entry name" value="RVT_1"/>
    <property type="match status" value="1"/>
</dbReference>
<gene>
    <name evidence="2" type="ORF">WISP_77558</name>
</gene>
<evidence type="ECO:0000313" key="3">
    <source>
        <dbReference type="Proteomes" id="UP001145742"/>
    </source>
</evidence>
<keyword evidence="3" id="KW-1185">Reference proteome</keyword>
<proteinExistence type="predicted"/>
<dbReference type="Proteomes" id="UP001145742">
    <property type="component" value="Unassembled WGS sequence"/>
</dbReference>
<name>A0ABQ9DBQ4_9PASS</name>
<dbReference type="InterPro" id="IPR000477">
    <property type="entry name" value="RT_dom"/>
</dbReference>
<feature type="domain" description="Reverse transcriptase" evidence="1">
    <location>
        <begin position="5"/>
        <end position="111"/>
    </location>
</feature>
<organism evidence="2 3">
    <name type="scientific">Willisornis vidua</name>
    <name type="common">Xingu scale-backed antbird</name>
    <dbReference type="NCBI Taxonomy" id="1566151"/>
    <lineage>
        <taxon>Eukaryota</taxon>
        <taxon>Metazoa</taxon>
        <taxon>Chordata</taxon>
        <taxon>Craniata</taxon>
        <taxon>Vertebrata</taxon>
        <taxon>Euteleostomi</taxon>
        <taxon>Archelosauria</taxon>
        <taxon>Archosauria</taxon>
        <taxon>Dinosauria</taxon>
        <taxon>Saurischia</taxon>
        <taxon>Theropoda</taxon>
        <taxon>Coelurosauria</taxon>
        <taxon>Aves</taxon>
        <taxon>Neognathae</taxon>
        <taxon>Neoaves</taxon>
        <taxon>Telluraves</taxon>
        <taxon>Australaves</taxon>
        <taxon>Passeriformes</taxon>
        <taxon>Thamnophilidae</taxon>
        <taxon>Willisornis</taxon>
    </lineage>
</organism>
<comment type="caution">
    <text evidence="2">The sequence shown here is derived from an EMBL/GenBank/DDBJ whole genome shotgun (WGS) entry which is preliminary data.</text>
</comment>
<sequence>MTALFDKRRGNGVICLNLCKAFDTVQHDILVSKLQRHGFDGWTTWWIRNVLDDYTSKNCGEWLHVQAESVMSSIPQGLVLRKLGFNFSVGDGDSGVEGTLSKFADDIKVCGVVDTQERWNVIQRDLDRVER</sequence>
<accession>A0ABQ9DBQ4</accession>